<evidence type="ECO:0000313" key="3">
    <source>
        <dbReference type="EMBL" id="MBI4726483.1"/>
    </source>
</evidence>
<dbReference type="Pfam" id="PF14018">
    <property type="entry name" value="DUF4234"/>
    <property type="match status" value="1"/>
</dbReference>
<sequence>MKKRNPIAVLLLPFVTFGIYSLYWMVQTKIEMNVKGAKIPTAWLIIIPLVNLWWMWKYSEGVEVVTGGKTSGVLAFILLFLLGMIGAAIVQDSFNKNVA</sequence>
<feature type="domain" description="DUF4234" evidence="2">
    <location>
        <begin position="5"/>
        <end position="33"/>
    </location>
</feature>
<feature type="transmembrane region" description="Helical" evidence="1">
    <location>
        <begin position="37"/>
        <end position="56"/>
    </location>
</feature>
<dbReference type="InterPro" id="IPR025328">
    <property type="entry name" value="DUF4234"/>
</dbReference>
<evidence type="ECO:0000313" key="4">
    <source>
        <dbReference type="Proteomes" id="UP000736328"/>
    </source>
</evidence>
<dbReference type="AlphaFoldDB" id="A0A933MJZ4"/>
<keyword evidence="1" id="KW-1133">Transmembrane helix</keyword>
<dbReference type="EMBL" id="JACQXR010000054">
    <property type="protein sequence ID" value="MBI4726483.1"/>
    <property type="molecule type" value="Genomic_DNA"/>
</dbReference>
<feature type="transmembrane region" description="Helical" evidence="1">
    <location>
        <begin position="71"/>
        <end position="90"/>
    </location>
</feature>
<feature type="transmembrane region" description="Helical" evidence="1">
    <location>
        <begin position="6"/>
        <end position="25"/>
    </location>
</feature>
<organism evidence="3 4">
    <name type="scientific">candidate division TA06 bacterium</name>
    <dbReference type="NCBI Taxonomy" id="2250710"/>
    <lineage>
        <taxon>Bacteria</taxon>
        <taxon>Bacteria division TA06</taxon>
    </lineage>
</organism>
<evidence type="ECO:0000259" key="2">
    <source>
        <dbReference type="Pfam" id="PF14018"/>
    </source>
</evidence>
<dbReference type="Proteomes" id="UP000736328">
    <property type="component" value="Unassembled WGS sequence"/>
</dbReference>
<accession>A0A933MJZ4</accession>
<gene>
    <name evidence="3" type="ORF">HY768_04530</name>
</gene>
<protein>
    <submittedName>
        <fullName evidence="3">DUF4234 domain-containing protein</fullName>
    </submittedName>
</protein>
<keyword evidence="1" id="KW-0472">Membrane</keyword>
<keyword evidence="1" id="KW-0812">Transmembrane</keyword>
<evidence type="ECO:0000256" key="1">
    <source>
        <dbReference type="SAM" id="Phobius"/>
    </source>
</evidence>
<proteinExistence type="predicted"/>
<reference evidence="3" key="1">
    <citation type="submission" date="2020-07" db="EMBL/GenBank/DDBJ databases">
        <title>Huge and variable diversity of episymbiotic CPR bacteria and DPANN archaea in groundwater ecosystems.</title>
        <authorList>
            <person name="He C.Y."/>
            <person name="Keren R."/>
            <person name="Whittaker M."/>
            <person name="Farag I.F."/>
            <person name="Doudna J."/>
            <person name="Cate J.H.D."/>
            <person name="Banfield J.F."/>
        </authorList>
    </citation>
    <scope>NUCLEOTIDE SEQUENCE</scope>
    <source>
        <strain evidence="3">NC_groundwater_1520_Pr4_B-0.1um_53_5</strain>
    </source>
</reference>
<comment type="caution">
    <text evidence="3">The sequence shown here is derived from an EMBL/GenBank/DDBJ whole genome shotgun (WGS) entry which is preliminary data.</text>
</comment>
<name>A0A933MJZ4_UNCT6</name>